<keyword evidence="3" id="KW-1185">Reference proteome</keyword>
<feature type="compositionally biased region" description="Polar residues" evidence="1">
    <location>
        <begin position="105"/>
        <end position="118"/>
    </location>
</feature>
<evidence type="ECO:0000313" key="3">
    <source>
        <dbReference type="Proteomes" id="UP000527355"/>
    </source>
</evidence>
<dbReference type="EMBL" id="JABWUV010000008">
    <property type="protein sequence ID" value="KAF6336835.1"/>
    <property type="molecule type" value="Genomic_DNA"/>
</dbReference>
<evidence type="ECO:0000256" key="1">
    <source>
        <dbReference type="SAM" id="MobiDB-lite"/>
    </source>
</evidence>
<dbReference type="Proteomes" id="UP000527355">
    <property type="component" value="Unassembled WGS sequence"/>
</dbReference>
<name>A0A7J7WHD2_MYOMY</name>
<accession>A0A7J7WHD2</accession>
<reference evidence="2 3" key="1">
    <citation type="journal article" date="2020" name="Nature">
        <title>Six reference-quality genomes reveal evolution of bat adaptations.</title>
        <authorList>
            <person name="Jebb D."/>
            <person name="Huang Z."/>
            <person name="Pippel M."/>
            <person name="Hughes G.M."/>
            <person name="Lavrichenko K."/>
            <person name="Devanna P."/>
            <person name="Winkler S."/>
            <person name="Jermiin L.S."/>
            <person name="Skirmuntt E.C."/>
            <person name="Katzourakis A."/>
            <person name="Burkitt-Gray L."/>
            <person name="Ray D.A."/>
            <person name="Sullivan K.A.M."/>
            <person name="Roscito J.G."/>
            <person name="Kirilenko B.M."/>
            <person name="Davalos L.M."/>
            <person name="Corthals A.P."/>
            <person name="Power M.L."/>
            <person name="Jones G."/>
            <person name="Ransome R.D."/>
            <person name="Dechmann D.K.N."/>
            <person name="Locatelli A.G."/>
            <person name="Puechmaille S.J."/>
            <person name="Fedrigo O."/>
            <person name="Jarvis E.D."/>
            <person name="Hiller M."/>
            <person name="Vernes S.C."/>
            <person name="Myers E.W."/>
            <person name="Teeling E.C."/>
        </authorList>
    </citation>
    <scope>NUCLEOTIDE SEQUENCE [LARGE SCALE GENOMIC DNA]</scope>
    <source>
        <strain evidence="2">MMyoMyo1</strain>
        <tissue evidence="2">Flight muscle</tissue>
    </source>
</reference>
<organism evidence="2 3">
    <name type="scientific">Myotis myotis</name>
    <name type="common">Greater mouse-eared bat</name>
    <name type="synonym">Vespertilio myotis</name>
    <dbReference type="NCBI Taxonomy" id="51298"/>
    <lineage>
        <taxon>Eukaryota</taxon>
        <taxon>Metazoa</taxon>
        <taxon>Chordata</taxon>
        <taxon>Craniata</taxon>
        <taxon>Vertebrata</taxon>
        <taxon>Euteleostomi</taxon>
        <taxon>Mammalia</taxon>
        <taxon>Eutheria</taxon>
        <taxon>Laurasiatheria</taxon>
        <taxon>Chiroptera</taxon>
        <taxon>Yangochiroptera</taxon>
        <taxon>Vespertilionidae</taxon>
        <taxon>Myotis</taxon>
    </lineage>
</organism>
<comment type="caution">
    <text evidence="2">The sequence shown here is derived from an EMBL/GenBank/DDBJ whole genome shotgun (WGS) entry which is preliminary data.</text>
</comment>
<dbReference type="AlphaFoldDB" id="A0A7J7WHD2"/>
<gene>
    <name evidence="2" type="ORF">mMyoMyo1_012054</name>
</gene>
<evidence type="ECO:0000313" key="2">
    <source>
        <dbReference type="EMBL" id="KAF6336835.1"/>
    </source>
</evidence>
<feature type="region of interest" description="Disordered" evidence="1">
    <location>
        <begin position="101"/>
        <end position="123"/>
    </location>
</feature>
<sequence>MRNPMVLMQAYLGQPGALSSFLRLCSPLASLQDAPCPQFLLIIRPLPPSLATASSTNSSNTIRIEFPAPQDMQFPASVPSLMLFLQTGMPFPAPPALSAWPTPVHPSQSPSMAPSSRKTTPCPPPHTPRLPLLFVNASLWHLSLCITCLHVCLPFQTVNPSGHGLYLMHLCILRLARCLAHSRRPINVK</sequence>
<protein>
    <submittedName>
        <fullName evidence="2">Uncharacterized protein</fullName>
    </submittedName>
</protein>
<proteinExistence type="predicted"/>